<reference evidence="4" key="1">
    <citation type="submission" date="2016-10" db="EMBL/GenBank/DDBJ databases">
        <authorList>
            <person name="Varghese N."/>
            <person name="Submissions S."/>
        </authorList>
    </citation>
    <scope>NUCLEOTIDE SEQUENCE [LARGE SCALE GENOMIC DNA]</scope>
    <source>
        <strain evidence="4">CGMCC 1.11012</strain>
    </source>
</reference>
<dbReference type="SUPFAM" id="SSF50985">
    <property type="entry name" value="RCC1/BLIP-II"/>
    <property type="match status" value="2"/>
</dbReference>
<dbReference type="Pfam" id="PF07833">
    <property type="entry name" value="Cu_amine_oxidN1"/>
    <property type="match status" value="1"/>
</dbReference>
<sequence length="490" mass="52501">MRKMAIQFMAVIMSAVLFVPAGAREVEAAAGLRAVSVAGGTAHGLAAWSDGTVTGWGYNKFGQVGDGTTIDQYIQRRISGLAGIVQVAAGTNNSFALSAEGEVWGWGSTYGTYTSTDPLSPVQKSGPLKLGGLQNVASIVTNGYTGLAVKKDGTATMWYPSYESADNSPMRMIVRYLPLPGISGIKSAVIAGNDALFLTGDGAVKQLSIYNSVYGRVRWASDPFTVNTLAGSGIRQIAASGDNDAFLLRTDGQVLRWNRTLQTPSAVSGLGSSYKLQTGSKKLFVIKMNGTLWQWNYNAGEAIKPFQIKNARSITEVWGTTGTFGFAQRKDGTLLGWGEGFYGGLAAGSGTVTNDETIEAIPVQQPLQYTVNGQAVDFYGTSAVIGGRLYVPYTSVFKALGVKANMSLSNPDPKYNNYRFNVWSFVYGDTTLHIKTTDPAQLFINGKKSEQAVTLHIYSDTTIFPLQQLSELLGIRVDWNPATGEVRLEG</sequence>
<protein>
    <submittedName>
        <fullName evidence="3">Alpha-tubulin suppressor</fullName>
    </submittedName>
</protein>
<dbReference type="AlphaFoldDB" id="A0A1G8YKI3"/>
<dbReference type="GO" id="GO:0005085">
    <property type="term" value="F:guanyl-nucleotide exchange factor activity"/>
    <property type="evidence" value="ECO:0007669"/>
    <property type="project" value="TreeGrafter"/>
</dbReference>
<evidence type="ECO:0000313" key="3">
    <source>
        <dbReference type="EMBL" id="SDK02685.1"/>
    </source>
</evidence>
<dbReference type="STRING" id="1174501.SAMN05216192_12962"/>
<dbReference type="InterPro" id="IPR012854">
    <property type="entry name" value="Cu_amine_oxidase-like_N"/>
</dbReference>
<dbReference type="RefSeq" id="WP_090716964.1">
    <property type="nucleotide sequence ID" value="NZ_CBCSKY010000030.1"/>
</dbReference>
<dbReference type="PANTHER" id="PTHR45982">
    <property type="entry name" value="REGULATOR OF CHROMOSOME CONDENSATION"/>
    <property type="match status" value="1"/>
</dbReference>
<feature type="domain" description="Copper amine oxidase-like N-terminal" evidence="2">
    <location>
        <begin position="370"/>
        <end position="487"/>
    </location>
</feature>
<keyword evidence="1" id="KW-0732">Signal</keyword>
<organism evidence="3 4">
    <name type="scientific">Paenibacillus typhae</name>
    <dbReference type="NCBI Taxonomy" id="1174501"/>
    <lineage>
        <taxon>Bacteria</taxon>
        <taxon>Bacillati</taxon>
        <taxon>Bacillota</taxon>
        <taxon>Bacilli</taxon>
        <taxon>Bacillales</taxon>
        <taxon>Paenibacillaceae</taxon>
        <taxon>Paenibacillus</taxon>
    </lineage>
</organism>
<dbReference type="InterPro" id="IPR009091">
    <property type="entry name" value="RCC1/BLIP-II"/>
</dbReference>
<evidence type="ECO:0000313" key="4">
    <source>
        <dbReference type="Proteomes" id="UP000199050"/>
    </source>
</evidence>
<accession>A0A1G8YKI3</accession>
<dbReference type="InterPro" id="IPR000408">
    <property type="entry name" value="Reg_chr_condens"/>
</dbReference>
<feature type="chain" id="PRO_5039367959" evidence="1">
    <location>
        <begin position="24"/>
        <end position="490"/>
    </location>
</feature>
<proteinExistence type="predicted"/>
<keyword evidence="4" id="KW-1185">Reference proteome</keyword>
<dbReference type="GO" id="GO:0005737">
    <property type="term" value="C:cytoplasm"/>
    <property type="evidence" value="ECO:0007669"/>
    <property type="project" value="TreeGrafter"/>
</dbReference>
<dbReference type="PANTHER" id="PTHR45982:SF1">
    <property type="entry name" value="REGULATOR OF CHROMOSOME CONDENSATION"/>
    <property type="match status" value="1"/>
</dbReference>
<dbReference type="Proteomes" id="UP000199050">
    <property type="component" value="Unassembled WGS sequence"/>
</dbReference>
<gene>
    <name evidence="3" type="ORF">SAMN05216192_12962</name>
</gene>
<dbReference type="InterPro" id="IPR051553">
    <property type="entry name" value="Ran_GTPase-activating"/>
</dbReference>
<dbReference type="PROSITE" id="PS50012">
    <property type="entry name" value="RCC1_3"/>
    <property type="match status" value="1"/>
</dbReference>
<dbReference type="Gene3D" id="2.130.10.30">
    <property type="entry name" value="Regulator of chromosome condensation 1/beta-lactamase-inhibitor protein II"/>
    <property type="match status" value="2"/>
</dbReference>
<dbReference type="EMBL" id="FNDX01000029">
    <property type="protein sequence ID" value="SDK02685.1"/>
    <property type="molecule type" value="Genomic_DNA"/>
</dbReference>
<dbReference type="OrthoDB" id="27389at2"/>
<evidence type="ECO:0000256" key="1">
    <source>
        <dbReference type="SAM" id="SignalP"/>
    </source>
</evidence>
<feature type="signal peptide" evidence="1">
    <location>
        <begin position="1"/>
        <end position="23"/>
    </location>
</feature>
<name>A0A1G8YKI3_9BACL</name>
<evidence type="ECO:0000259" key="2">
    <source>
        <dbReference type="Pfam" id="PF07833"/>
    </source>
</evidence>
<dbReference type="Pfam" id="PF00415">
    <property type="entry name" value="RCC1"/>
    <property type="match status" value="1"/>
</dbReference>